<accession>A0A6P8XQ25</accession>
<organism evidence="1 2">
    <name type="scientific">Drosophila albomicans</name>
    <name type="common">Fruit fly</name>
    <dbReference type="NCBI Taxonomy" id="7291"/>
    <lineage>
        <taxon>Eukaryota</taxon>
        <taxon>Metazoa</taxon>
        <taxon>Ecdysozoa</taxon>
        <taxon>Arthropoda</taxon>
        <taxon>Hexapoda</taxon>
        <taxon>Insecta</taxon>
        <taxon>Pterygota</taxon>
        <taxon>Neoptera</taxon>
        <taxon>Endopterygota</taxon>
        <taxon>Diptera</taxon>
        <taxon>Brachycera</taxon>
        <taxon>Muscomorpha</taxon>
        <taxon>Ephydroidea</taxon>
        <taxon>Drosophilidae</taxon>
        <taxon>Drosophila</taxon>
    </lineage>
</organism>
<dbReference type="PANTHER" id="PTHR22666:SF3">
    <property type="entry name" value="MYB_SANT-LIKE DNA-BINDING DOMAIN-CONTAINING PROTEIN 1"/>
    <property type="match status" value="1"/>
</dbReference>
<reference evidence="2" key="1">
    <citation type="submission" date="2025-08" db="UniProtKB">
        <authorList>
            <consortium name="RefSeq"/>
        </authorList>
    </citation>
    <scope>IDENTIFICATION</scope>
    <source>
        <strain evidence="2">15112-1751.03</strain>
        <tissue evidence="2">Whole Adult</tissue>
    </source>
</reference>
<name>A0A6P8XQ25_DROAB</name>
<dbReference type="PANTHER" id="PTHR22666">
    <property type="entry name" value="MYB_SANT-LIKE DNA-BINDING DOMAIN-CONTAINING PROTEIN 1"/>
    <property type="match status" value="1"/>
</dbReference>
<evidence type="ECO:0000313" key="1">
    <source>
        <dbReference type="Proteomes" id="UP000515160"/>
    </source>
</evidence>
<sequence>MSEVENKRGPKHMRLRYYTSYEEASVLKLWREHLNEITSYTENLQIFREIAFGLQQHRIRLNKQEVRRRISSYRNKYLIERSRLESDPEYKSHWRLYPLISSLFPSTTQESIILPEYSALGAIEAKVRSELPSLPRFQRHDCKTMKFEQDVDGCPFMVGQFIKPEMLPQSTPSKLFSIKTEEKTCDEIEDMRSSPEKRIPFVSTFEYAGSARRIRRRSIMPRTGQITMAQIQMLRQENDLLVEQRDAHLADLQLKERQYQNLEQTFDFWLHQQETWMIFLDDRDLQKP</sequence>
<proteinExistence type="predicted"/>
<dbReference type="GO" id="GO:0016604">
    <property type="term" value="C:nuclear body"/>
    <property type="evidence" value="ECO:0007669"/>
    <property type="project" value="TreeGrafter"/>
</dbReference>
<dbReference type="AlphaFoldDB" id="A0A6P8XQ25"/>
<dbReference type="OrthoDB" id="7919885at2759"/>
<dbReference type="GO" id="GO:0045893">
    <property type="term" value="P:positive regulation of DNA-templated transcription"/>
    <property type="evidence" value="ECO:0007669"/>
    <property type="project" value="TreeGrafter"/>
</dbReference>
<gene>
    <name evidence="2" type="primary">LOC117565366</name>
</gene>
<dbReference type="Proteomes" id="UP000515160">
    <property type="component" value="Unplaced"/>
</dbReference>
<dbReference type="RefSeq" id="XP_034100322.1">
    <property type="nucleotide sequence ID" value="XM_034244431.2"/>
</dbReference>
<protein>
    <submittedName>
        <fullName evidence="2">Uncharacterized protein LOC117565366</fullName>
    </submittedName>
</protein>
<dbReference type="InterPro" id="IPR026095">
    <property type="entry name" value="Myb/SANT-like_DNA-bd_dom_prot"/>
</dbReference>
<evidence type="ECO:0000313" key="2">
    <source>
        <dbReference type="RefSeq" id="XP_034100322.1"/>
    </source>
</evidence>
<dbReference type="GeneID" id="117565366"/>
<keyword evidence="1" id="KW-1185">Reference proteome</keyword>